<proteinExistence type="predicted"/>
<protein>
    <recommendedName>
        <fullName evidence="3">HAD family hydrolase</fullName>
    </recommendedName>
</protein>
<dbReference type="GO" id="GO:0005829">
    <property type="term" value="C:cytosol"/>
    <property type="evidence" value="ECO:0007669"/>
    <property type="project" value="TreeGrafter"/>
</dbReference>
<dbReference type="EMBL" id="PFGU01000099">
    <property type="protein sequence ID" value="PIW73027.1"/>
    <property type="molecule type" value="Genomic_DNA"/>
</dbReference>
<feature type="non-terminal residue" evidence="1">
    <location>
        <position position="1"/>
    </location>
</feature>
<dbReference type="InterPro" id="IPR036412">
    <property type="entry name" value="HAD-like_sf"/>
</dbReference>
<dbReference type="Proteomes" id="UP000230822">
    <property type="component" value="Unassembled WGS sequence"/>
</dbReference>
<gene>
    <name evidence="1" type="ORF">CO005_03630</name>
</gene>
<reference evidence="2" key="1">
    <citation type="submission" date="2017-09" db="EMBL/GenBank/DDBJ databases">
        <title>Depth-based differentiation of microbial function through sediment-hosted aquifers and enrichment of novel symbionts in the deep terrestrial subsurface.</title>
        <authorList>
            <person name="Probst A.J."/>
            <person name="Ladd B."/>
            <person name="Jarett J.K."/>
            <person name="Geller-Mcgrath D.E."/>
            <person name="Sieber C.M.K."/>
            <person name="Emerson J.B."/>
            <person name="Anantharaman K."/>
            <person name="Thomas B.C."/>
            <person name="Malmstrom R."/>
            <person name="Stieglmeier M."/>
            <person name="Klingl A."/>
            <person name="Woyke T."/>
            <person name="Ryan C.M."/>
            <person name="Banfield J.F."/>
        </authorList>
    </citation>
    <scope>NUCLEOTIDE SEQUENCE [LARGE SCALE GENOMIC DNA]</scope>
</reference>
<evidence type="ECO:0000313" key="2">
    <source>
        <dbReference type="Proteomes" id="UP000230822"/>
    </source>
</evidence>
<dbReference type="InterPro" id="IPR023214">
    <property type="entry name" value="HAD_sf"/>
</dbReference>
<name>A0A2M7IBJ2_9BACT</name>
<dbReference type="SUPFAM" id="SSF56784">
    <property type="entry name" value="HAD-like"/>
    <property type="match status" value="1"/>
</dbReference>
<dbReference type="PANTHER" id="PTHR10000">
    <property type="entry name" value="PHOSPHOSERINE PHOSPHATASE"/>
    <property type="match status" value="1"/>
</dbReference>
<dbReference type="GO" id="GO:0000287">
    <property type="term" value="F:magnesium ion binding"/>
    <property type="evidence" value="ECO:0007669"/>
    <property type="project" value="TreeGrafter"/>
</dbReference>
<evidence type="ECO:0008006" key="3">
    <source>
        <dbReference type="Google" id="ProtNLM"/>
    </source>
</evidence>
<comment type="caution">
    <text evidence="1">The sequence shown here is derived from an EMBL/GenBank/DDBJ whole genome shotgun (WGS) entry which is preliminary data.</text>
</comment>
<sequence>LHNFTLSSEPIMVKDLTEQTKNSEIVKILPVTKTAKEKQIVDKIFSDYGSKLMIGWSTHPAIKGYFFGNITASGISKKQSVLEIVEMYKIKAEEMLGVGDSLTDWDFIGVCGYAGAMGNSVSDLKKLVLSKGNNGFVGKSINENGILDIFQHFGL</sequence>
<dbReference type="Gene3D" id="3.30.1240.10">
    <property type="match status" value="1"/>
</dbReference>
<organism evidence="1 2">
    <name type="scientific">Candidatus Roizmanbacteria bacterium CG_4_8_14_3_um_filter_34_9</name>
    <dbReference type="NCBI Taxonomy" id="1974832"/>
    <lineage>
        <taxon>Bacteria</taxon>
        <taxon>Candidatus Roizmaniibacteriota</taxon>
    </lineage>
</organism>
<evidence type="ECO:0000313" key="1">
    <source>
        <dbReference type="EMBL" id="PIW73027.1"/>
    </source>
</evidence>
<dbReference type="PANTHER" id="PTHR10000:SF8">
    <property type="entry name" value="HAD SUPERFAMILY HYDROLASE-LIKE, TYPE 3"/>
    <property type="match status" value="1"/>
</dbReference>
<dbReference type="AlphaFoldDB" id="A0A2M7IBJ2"/>
<dbReference type="GO" id="GO:0016791">
    <property type="term" value="F:phosphatase activity"/>
    <property type="evidence" value="ECO:0007669"/>
    <property type="project" value="TreeGrafter"/>
</dbReference>
<dbReference type="Pfam" id="PF08282">
    <property type="entry name" value="Hydrolase_3"/>
    <property type="match status" value="1"/>
</dbReference>
<accession>A0A2M7IBJ2</accession>
<dbReference type="Gene3D" id="3.40.50.1000">
    <property type="entry name" value="HAD superfamily/HAD-like"/>
    <property type="match status" value="1"/>
</dbReference>